<dbReference type="OrthoDB" id="3176171at2759"/>
<evidence type="ECO:0000259" key="12">
    <source>
        <dbReference type="PROSITE" id="PS50067"/>
    </source>
</evidence>
<protein>
    <recommendedName>
        <fullName evidence="10">Kinesin-like protein</fullName>
    </recommendedName>
</protein>
<comment type="similarity">
    <text evidence="9 10">Belongs to the TRAFAC class myosin-kinesin ATPase superfamily. Kinesin family.</text>
</comment>
<dbReference type="SUPFAM" id="SSF52540">
    <property type="entry name" value="P-loop containing nucleoside triphosphate hydrolases"/>
    <property type="match status" value="1"/>
</dbReference>
<proteinExistence type="inferred from homology"/>
<gene>
    <name evidence="13" type="ORF">AURANDRAFT_38574</name>
</gene>
<reference evidence="13 14" key="1">
    <citation type="journal article" date="2011" name="Proc. Natl. Acad. Sci. U.S.A.">
        <title>Niche of harmful alga Aureococcus anophagefferens revealed through ecogenomics.</title>
        <authorList>
            <person name="Gobler C.J."/>
            <person name="Berry D.L."/>
            <person name="Dyhrman S.T."/>
            <person name="Wilhelm S.W."/>
            <person name="Salamov A."/>
            <person name="Lobanov A.V."/>
            <person name="Zhang Y."/>
            <person name="Collier J.L."/>
            <person name="Wurch L.L."/>
            <person name="Kustka A.B."/>
            <person name="Dill B.D."/>
            <person name="Shah M."/>
            <person name="VerBerkmoes N.C."/>
            <person name="Kuo A."/>
            <person name="Terry A."/>
            <person name="Pangilinan J."/>
            <person name="Lindquist E.A."/>
            <person name="Lucas S."/>
            <person name="Paulsen I.T."/>
            <person name="Hattenrath-Lehmann T.K."/>
            <person name="Talmage S.C."/>
            <person name="Walker E.A."/>
            <person name="Koch F."/>
            <person name="Burson A.M."/>
            <person name="Marcoval M.A."/>
            <person name="Tang Y.Z."/>
            <person name="Lecleir G.R."/>
            <person name="Coyne K.J."/>
            <person name="Berg G.M."/>
            <person name="Bertrand E.M."/>
            <person name="Saito M.A."/>
            <person name="Gladyshev V.N."/>
            <person name="Grigoriev I.V."/>
        </authorList>
    </citation>
    <scope>NUCLEOTIDE SEQUENCE [LARGE SCALE GENOMIC DNA]</scope>
    <source>
        <strain evidence="14">CCMP 1984</strain>
    </source>
</reference>
<dbReference type="PANTHER" id="PTHR47969:SF21">
    <property type="entry name" value="KINESIN-LIKE PROTEIN"/>
    <property type="match status" value="1"/>
</dbReference>
<dbReference type="KEGG" id="aaf:AURANDRAFT_38574"/>
<keyword evidence="14" id="KW-1185">Reference proteome</keyword>
<sequence>MPSESVKVVVRVRPLSRKEQQDGHIATTVAEEAQGTITCTNPKADASDPPKSFTFDAVFAANCTQKSIYDKCGATVVEAVLNGYNGTIFAYGQTGAGKTFTMEGVPDPPELRGIIPNAFQHIFDKVAVAEEHQHFLVRASYLEIYNEEIRDLLSKEPKNRLDLKENVDSGVYVKDLTSFVVKSSHEIDQVMQAGKKNRSVGATLMNAGSSRSHAIFTIIVECAEVDEKRGEHIHVGKLNLVDLAGSERQAKTGATGDRLKEATKINLSLSALGNVISALVDGKSQHIPYRDSKLTRLLQDSLGGNTKTVMCANCGPAGYNFDETISTLRYANRAKNIKNKPKINEDPKDAMLREFQDEIKRLKEQLASQGSDGSGCGTGEGKIVTEQRVVEKVVEVEKIVEVQGAATEEELAELKAAANKETEQMRRQAEAEMKEVLDSQTRTTKEREKLKQKLDAEADRAAHSEKQRLTLEKKLQSMQEKLMQGGKLLDKAAKQEAMLRRAQLELEERKEQEQALARQVRAKEEDIFALEEKYATKQDEADDKTRKLKKLWQRLQTCQGEAHDMQQEFQREREDMLDTIRQLSRQLKLKELLMNNFVPPEEERKFERHAIWNDEEDTWAIRGVEFAGNRRRPKVGNSWRPGSAIGRGRDRPDAEDATSGKLTPTGLPNPYQHYTNDDADKTTLDGNEIEDRSRIKTRPKSGRPTTASRRRKDG</sequence>
<dbReference type="Pfam" id="PF00225">
    <property type="entry name" value="Kinesin"/>
    <property type="match status" value="1"/>
</dbReference>
<dbReference type="InterPro" id="IPR036961">
    <property type="entry name" value="Kinesin_motor_dom_sf"/>
</dbReference>
<dbReference type="PRINTS" id="PR00380">
    <property type="entry name" value="KINESINHEAVY"/>
</dbReference>
<dbReference type="InParanoid" id="F0YI09"/>
<dbReference type="RefSeq" id="XP_009040152.1">
    <property type="nucleotide sequence ID" value="XM_009041904.1"/>
</dbReference>
<dbReference type="Proteomes" id="UP000002729">
    <property type="component" value="Unassembled WGS sequence"/>
</dbReference>
<evidence type="ECO:0000256" key="3">
    <source>
        <dbReference type="ARBA" id="ARBA00022701"/>
    </source>
</evidence>
<accession>F0YI09</accession>
<keyword evidence="2" id="KW-0963">Cytoplasm</keyword>
<keyword evidence="6" id="KW-0175">Coiled coil</keyword>
<keyword evidence="3 10" id="KW-0493">Microtubule</keyword>
<name>F0YI09_AURAN</name>
<dbReference type="GO" id="GO:0008017">
    <property type="term" value="F:microtubule binding"/>
    <property type="evidence" value="ECO:0007669"/>
    <property type="project" value="InterPro"/>
</dbReference>
<evidence type="ECO:0000256" key="9">
    <source>
        <dbReference type="PROSITE-ProRule" id="PRU00283"/>
    </source>
</evidence>
<evidence type="ECO:0000313" key="14">
    <source>
        <dbReference type="Proteomes" id="UP000002729"/>
    </source>
</evidence>
<dbReference type="EMBL" id="GL833143">
    <property type="protein sequence ID" value="EGB05251.1"/>
    <property type="molecule type" value="Genomic_DNA"/>
</dbReference>
<evidence type="ECO:0000256" key="8">
    <source>
        <dbReference type="ARBA" id="ARBA00023212"/>
    </source>
</evidence>
<dbReference type="InterPro" id="IPR027640">
    <property type="entry name" value="Kinesin-like_fam"/>
</dbReference>
<dbReference type="OMA" id="DMIRVMK"/>
<dbReference type="eggNOG" id="KOG4280">
    <property type="taxonomic scope" value="Eukaryota"/>
</dbReference>
<keyword evidence="5 9" id="KW-0067">ATP-binding</keyword>
<evidence type="ECO:0000256" key="10">
    <source>
        <dbReference type="RuleBase" id="RU000394"/>
    </source>
</evidence>
<feature type="region of interest" description="Disordered" evidence="11">
    <location>
        <begin position="426"/>
        <end position="465"/>
    </location>
</feature>
<keyword evidence="4 9" id="KW-0547">Nucleotide-binding</keyword>
<dbReference type="InterPro" id="IPR001752">
    <property type="entry name" value="Kinesin_motor_dom"/>
</dbReference>
<evidence type="ECO:0000256" key="11">
    <source>
        <dbReference type="SAM" id="MobiDB-lite"/>
    </source>
</evidence>
<evidence type="ECO:0000256" key="7">
    <source>
        <dbReference type="ARBA" id="ARBA00023175"/>
    </source>
</evidence>
<evidence type="ECO:0000256" key="6">
    <source>
        <dbReference type="ARBA" id="ARBA00023054"/>
    </source>
</evidence>
<dbReference type="GeneID" id="20221879"/>
<evidence type="ECO:0000313" key="13">
    <source>
        <dbReference type="EMBL" id="EGB05251.1"/>
    </source>
</evidence>
<keyword evidence="7 9" id="KW-0505">Motor protein</keyword>
<dbReference type="GO" id="GO:0003777">
    <property type="term" value="F:microtubule motor activity"/>
    <property type="evidence" value="ECO:0007669"/>
    <property type="project" value="InterPro"/>
</dbReference>
<dbReference type="PANTHER" id="PTHR47969">
    <property type="entry name" value="CHROMOSOME-ASSOCIATED KINESIN KIF4A-RELATED"/>
    <property type="match status" value="1"/>
</dbReference>
<evidence type="ECO:0000256" key="2">
    <source>
        <dbReference type="ARBA" id="ARBA00022490"/>
    </source>
</evidence>
<evidence type="ECO:0000256" key="5">
    <source>
        <dbReference type="ARBA" id="ARBA00022840"/>
    </source>
</evidence>
<feature type="binding site" evidence="9">
    <location>
        <begin position="92"/>
        <end position="99"/>
    </location>
    <ligand>
        <name>ATP</name>
        <dbReference type="ChEBI" id="CHEBI:30616"/>
    </ligand>
</feature>
<organism evidence="14">
    <name type="scientific">Aureococcus anophagefferens</name>
    <name type="common">Harmful bloom alga</name>
    <dbReference type="NCBI Taxonomy" id="44056"/>
    <lineage>
        <taxon>Eukaryota</taxon>
        <taxon>Sar</taxon>
        <taxon>Stramenopiles</taxon>
        <taxon>Ochrophyta</taxon>
        <taxon>Pelagophyceae</taxon>
        <taxon>Pelagomonadales</taxon>
        <taxon>Pelagomonadaceae</taxon>
        <taxon>Aureococcus</taxon>
    </lineage>
</organism>
<dbReference type="PROSITE" id="PS50067">
    <property type="entry name" value="KINESIN_MOTOR_2"/>
    <property type="match status" value="1"/>
</dbReference>
<dbReference type="InterPro" id="IPR019821">
    <property type="entry name" value="Kinesin_motor_CS"/>
</dbReference>
<feature type="region of interest" description="Disordered" evidence="11">
    <location>
        <begin position="631"/>
        <end position="714"/>
    </location>
</feature>
<feature type="compositionally biased region" description="Basic and acidic residues" evidence="11">
    <location>
        <begin position="675"/>
        <end position="694"/>
    </location>
</feature>
<dbReference type="FunFam" id="3.40.850.10:FF:000029">
    <property type="entry name" value="Kinesin-like protein KIF17"/>
    <property type="match status" value="1"/>
</dbReference>
<dbReference type="GO" id="GO:0005524">
    <property type="term" value="F:ATP binding"/>
    <property type="evidence" value="ECO:0007669"/>
    <property type="project" value="UniProtKB-UniRule"/>
</dbReference>
<dbReference type="GO" id="GO:0005874">
    <property type="term" value="C:microtubule"/>
    <property type="evidence" value="ECO:0007669"/>
    <property type="project" value="UniProtKB-KW"/>
</dbReference>
<keyword evidence="8" id="KW-0206">Cytoskeleton</keyword>
<dbReference type="PROSITE" id="PS00411">
    <property type="entry name" value="KINESIN_MOTOR_1"/>
    <property type="match status" value="1"/>
</dbReference>
<dbReference type="Gene3D" id="3.40.850.10">
    <property type="entry name" value="Kinesin motor domain"/>
    <property type="match status" value="1"/>
</dbReference>
<dbReference type="GO" id="GO:0007018">
    <property type="term" value="P:microtubule-based movement"/>
    <property type="evidence" value="ECO:0007669"/>
    <property type="project" value="InterPro"/>
</dbReference>
<comment type="subcellular location">
    <subcellularLocation>
        <location evidence="1">Cytoplasm</location>
        <location evidence="1">Cytoskeleton</location>
    </subcellularLocation>
</comment>
<dbReference type="InterPro" id="IPR027417">
    <property type="entry name" value="P-loop_NTPase"/>
</dbReference>
<feature type="domain" description="Kinesin motor" evidence="12">
    <location>
        <begin position="5"/>
        <end position="337"/>
    </location>
</feature>
<dbReference type="AlphaFoldDB" id="F0YI09"/>
<evidence type="ECO:0000256" key="4">
    <source>
        <dbReference type="ARBA" id="ARBA00022741"/>
    </source>
</evidence>
<evidence type="ECO:0000256" key="1">
    <source>
        <dbReference type="ARBA" id="ARBA00004245"/>
    </source>
</evidence>
<dbReference type="SMART" id="SM00129">
    <property type="entry name" value="KISc"/>
    <property type="match status" value="1"/>
</dbReference>